<reference evidence="7" key="1">
    <citation type="submission" date="2018-05" db="EMBL/GenBank/DDBJ databases">
        <authorList>
            <person name="Lanie J.A."/>
            <person name="Ng W.-L."/>
            <person name="Kazmierczak K.M."/>
            <person name="Andrzejewski T.M."/>
            <person name="Davidsen T.M."/>
            <person name="Wayne K.J."/>
            <person name="Tettelin H."/>
            <person name="Glass J.I."/>
            <person name="Rusch D."/>
            <person name="Podicherti R."/>
            <person name="Tsui H.-C.T."/>
            <person name="Winkler M.E."/>
        </authorList>
    </citation>
    <scope>NUCLEOTIDE SEQUENCE</scope>
</reference>
<sequence length="391" mass="44502">MLLFISGLFAQNKYPIILVHGFMGWGREEMGSYRYWGGKYDIEQILKDEGFEVYTASVGPVSSNWDRAIELFYQIKGGQVDYGKIHSNKYGLIQKPEGKKYKGLYPSWNQDNPIHLIGHSMGGQTIRMLDYLLRTSIADSSQKVEKSELLGMANNGWIKSITSISTPHNGTTLTDIMTTGIPFLQDFIALAAVVGNSFYNFDLEQWGFNRGEEERWTDYFSRMKAHPAWRTKNIVAWDASIEGAREMNTFCTANQNIYYFSYATSNTILDFSSGRHVPDKSMSFIIRANARLMGMKKAYFADGSPTDSTWFENDGIVNKQSMYGPTTGTNGPDPITDYRGNDLLIPGQWYVMGNYKSDHRKFVGHSINQVKFDSLKTIYSNHFSLLWTLPK</sequence>
<dbReference type="PANTHER" id="PTHR34043">
    <property type="entry name" value="ALPHA/BETA-HYDROLASES SUPERFAMILY PROTEIN"/>
    <property type="match status" value="1"/>
</dbReference>
<evidence type="ECO:0000256" key="3">
    <source>
        <dbReference type="ARBA" id="ARBA00022729"/>
    </source>
</evidence>
<gene>
    <name evidence="7" type="ORF">METZ01_LOCUS205033</name>
</gene>
<accession>A0A382EP87</accession>
<dbReference type="SUPFAM" id="SSF53474">
    <property type="entry name" value="alpha/beta-Hydrolases"/>
    <property type="match status" value="1"/>
</dbReference>
<dbReference type="Pfam" id="PF24708">
    <property type="entry name" value="Lip_C"/>
    <property type="match status" value="1"/>
</dbReference>
<dbReference type="InterPro" id="IPR029058">
    <property type="entry name" value="AB_hydrolase_fold"/>
</dbReference>
<name>A0A382EP87_9ZZZZ</name>
<proteinExistence type="predicted"/>
<keyword evidence="3" id="KW-0732">Signal</keyword>
<dbReference type="InterPro" id="IPR056304">
    <property type="entry name" value="Lip-like_C"/>
</dbReference>
<dbReference type="AlphaFoldDB" id="A0A382EP87"/>
<keyword evidence="2" id="KW-0964">Secreted</keyword>
<dbReference type="GO" id="GO:0006629">
    <property type="term" value="P:lipid metabolic process"/>
    <property type="evidence" value="ECO:0007669"/>
    <property type="project" value="UniProtKB-KW"/>
</dbReference>
<protein>
    <recommendedName>
        <fullName evidence="6">Lipase-like C-terminal domain-containing protein</fullName>
    </recommendedName>
</protein>
<evidence type="ECO:0000259" key="6">
    <source>
        <dbReference type="Pfam" id="PF24708"/>
    </source>
</evidence>
<organism evidence="7">
    <name type="scientific">marine metagenome</name>
    <dbReference type="NCBI Taxonomy" id="408172"/>
    <lineage>
        <taxon>unclassified sequences</taxon>
        <taxon>metagenomes</taxon>
        <taxon>ecological metagenomes</taxon>
    </lineage>
</organism>
<evidence type="ECO:0000256" key="1">
    <source>
        <dbReference type="ARBA" id="ARBA00004613"/>
    </source>
</evidence>
<keyword evidence="4" id="KW-0378">Hydrolase</keyword>
<evidence type="ECO:0000256" key="5">
    <source>
        <dbReference type="ARBA" id="ARBA00023098"/>
    </source>
</evidence>
<dbReference type="PANTHER" id="PTHR34043:SF3">
    <property type="entry name" value="ALPHA_BETA-HYDROLASES SUPERFAMILY PROTEIN"/>
    <property type="match status" value="1"/>
</dbReference>
<keyword evidence="5" id="KW-0443">Lipid metabolism</keyword>
<evidence type="ECO:0000256" key="4">
    <source>
        <dbReference type="ARBA" id="ARBA00022801"/>
    </source>
</evidence>
<evidence type="ECO:0000313" key="7">
    <source>
        <dbReference type="EMBL" id="SVB52179.1"/>
    </source>
</evidence>
<feature type="domain" description="Lipase-like C-terminal" evidence="6">
    <location>
        <begin position="12"/>
        <end position="368"/>
    </location>
</feature>
<evidence type="ECO:0000256" key="2">
    <source>
        <dbReference type="ARBA" id="ARBA00022525"/>
    </source>
</evidence>
<dbReference type="Gene3D" id="3.40.50.1820">
    <property type="entry name" value="alpha/beta hydrolase"/>
    <property type="match status" value="1"/>
</dbReference>
<dbReference type="GO" id="GO:0005576">
    <property type="term" value="C:extracellular region"/>
    <property type="evidence" value="ECO:0007669"/>
    <property type="project" value="UniProtKB-SubCell"/>
</dbReference>
<comment type="subcellular location">
    <subcellularLocation>
        <location evidence="1">Secreted</location>
    </subcellularLocation>
</comment>
<dbReference type="EMBL" id="UINC01045430">
    <property type="protein sequence ID" value="SVB52179.1"/>
    <property type="molecule type" value="Genomic_DNA"/>
</dbReference>
<dbReference type="GO" id="GO:0016787">
    <property type="term" value="F:hydrolase activity"/>
    <property type="evidence" value="ECO:0007669"/>
    <property type="project" value="UniProtKB-KW"/>
</dbReference>